<evidence type="ECO:0000259" key="13">
    <source>
        <dbReference type="PROSITE" id="PS50287"/>
    </source>
</evidence>
<dbReference type="PANTHER" id="PTHR48071:SF18">
    <property type="entry name" value="DELETED IN MALIGNANT BRAIN TUMORS 1 PROTEIN-RELATED"/>
    <property type="match status" value="1"/>
</dbReference>
<proteinExistence type="predicted"/>
<name>A0A1S3H0Z8_LINAN</name>
<dbReference type="InterPro" id="IPR036772">
    <property type="entry name" value="SRCR-like_dom_sf"/>
</dbReference>
<evidence type="ECO:0000313" key="15">
    <source>
        <dbReference type="RefSeq" id="XP_013379156.1"/>
    </source>
</evidence>
<organism evidence="14 15">
    <name type="scientific">Lingula anatina</name>
    <name type="common">Brachiopod</name>
    <name type="synonym">Lingula unguis</name>
    <dbReference type="NCBI Taxonomy" id="7574"/>
    <lineage>
        <taxon>Eukaryota</taxon>
        <taxon>Metazoa</taxon>
        <taxon>Spiralia</taxon>
        <taxon>Lophotrochozoa</taxon>
        <taxon>Brachiopoda</taxon>
        <taxon>Linguliformea</taxon>
        <taxon>Lingulata</taxon>
        <taxon>Lingulida</taxon>
        <taxon>Linguloidea</taxon>
        <taxon>Lingulidae</taxon>
        <taxon>Lingula</taxon>
    </lineage>
</organism>
<keyword evidence="3 12" id="KW-0732">Signal</keyword>
<dbReference type="FunFam" id="3.10.250.10:FF:000016">
    <property type="entry name" value="Scavenger receptor cysteine-rich protein type 12"/>
    <property type="match status" value="1"/>
</dbReference>
<keyword evidence="6 11" id="KW-0472">Membrane</keyword>
<evidence type="ECO:0000256" key="8">
    <source>
        <dbReference type="ARBA" id="ARBA00023180"/>
    </source>
</evidence>
<dbReference type="Proteomes" id="UP000085678">
    <property type="component" value="Unplaced"/>
</dbReference>
<evidence type="ECO:0000256" key="1">
    <source>
        <dbReference type="ARBA" id="ARBA00004167"/>
    </source>
</evidence>
<dbReference type="PROSITE" id="PS50287">
    <property type="entry name" value="SRCR_2"/>
    <property type="match status" value="2"/>
</dbReference>
<evidence type="ECO:0000256" key="9">
    <source>
        <dbReference type="PROSITE-ProRule" id="PRU00196"/>
    </source>
</evidence>
<dbReference type="PRINTS" id="PR00258">
    <property type="entry name" value="SPERACTRCPTR"/>
</dbReference>
<evidence type="ECO:0000256" key="10">
    <source>
        <dbReference type="SAM" id="MobiDB-lite"/>
    </source>
</evidence>
<dbReference type="FunFam" id="3.10.250.10:FF:000006">
    <property type="entry name" value="neurotrypsin isoform X2"/>
    <property type="match status" value="1"/>
</dbReference>
<dbReference type="GO" id="GO:0016020">
    <property type="term" value="C:membrane"/>
    <property type="evidence" value="ECO:0007669"/>
    <property type="project" value="UniProtKB-SubCell"/>
</dbReference>
<feature type="domain" description="SRCR" evidence="13">
    <location>
        <begin position="25"/>
        <end position="130"/>
    </location>
</feature>
<evidence type="ECO:0000256" key="2">
    <source>
        <dbReference type="ARBA" id="ARBA00022692"/>
    </source>
</evidence>
<evidence type="ECO:0000256" key="12">
    <source>
        <dbReference type="SAM" id="SignalP"/>
    </source>
</evidence>
<keyword evidence="8" id="KW-0325">Glycoprotein</keyword>
<evidence type="ECO:0000256" key="6">
    <source>
        <dbReference type="ARBA" id="ARBA00023136"/>
    </source>
</evidence>
<feature type="disulfide bond" evidence="9">
    <location>
        <begin position="99"/>
        <end position="109"/>
    </location>
</feature>
<dbReference type="GeneID" id="106150727"/>
<keyword evidence="2 11" id="KW-0812">Transmembrane</keyword>
<keyword evidence="5 11" id="KW-1133">Transmembrane helix</keyword>
<reference evidence="15" key="1">
    <citation type="submission" date="2025-08" db="UniProtKB">
        <authorList>
            <consortium name="RefSeq"/>
        </authorList>
    </citation>
    <scope>IDENTIFICATION</scope>
    <source>
        <tissue evidence="15">Gonads</tissue>
    </source>
</reference>
<feature type="disulfide bond" evidence="9">
    <location>
        <begin position="172"/>
        <end position="236"/>
    </location>
</feature>
<keyword evidence="4" id="KW-0677">Repeat</keyword>
<keyword evidence="14" id="KW-1185">Reference proteome</keyword>
<keyword evidence="7 9" id="KW-1015">Disulfide bond</keyword>
<dbReference type="OrthoDB" id="536948at2759"/>
<feature type="disulfide bond" evidence="9">
    <location>
        <begin position="215"/>
        <end position="225"/>
    </location>
</feature>
<evidence type="ECO:0000313" key="14">
    <source>
        <dbReference type="Proteomes" id="UP000085678"/>
    </source>
</evidence>
<dbReference type="KEGG" id="lak:106150727"/>
<protein>
    <submittedName>
        <fullName evidence="15">Uncharacterized protein LOC106150727</fullName>
    </submittedName>
</protein>
<dbReference type="PANTHER" id="PTHR48071">
    <property type="entry name" value="SRCR DOMAIN-CONTAINING PROTEIN"/>
    <property type="match status" value="1"/>
</dbReference>
<accession>A0A1S3H0Z8</accession>
<dbReference type="SMART" id="SM00202">
    <property type="entry name" value="SR"/>
    <property type="match status" value="2"/>
</dbReference>
<sequence>MHATLARHAFCILFYLCSHAEAQCVRLMKGSTVSEMEGRVEVFHNGVWGTVCDDGLESSNASSDVICRQLGYRSGMFIPNTPSLFGQGSGQILLDQLSCKGNELALDNCSHSGWGQHNCAHDEDAGVRCFGKQEVSVRLEDATVIPSDSAKFASTVQGRVEVLYNGVWGDICADSWDEKDAKTVCRILGLGGSSIQAVAIEHVASSLLWLTDVECFGTERSLDECRHSGWGNTATCTGGTVAGVKFTVASGFTTTPYSIRTPTVNASTAKHVAPPHDKMEKNITSSGNSNSVMTPSVYVFVAGSAAVFFLVLSVMFGFCYVKLKRRSGVLPMTPVKMEHKKIGFIKQNSFDSTSNLLNASKISIVTDVSKQLEDASINDNNEWPRGVQIRAKLPQQQQEIPQGTLGTKSHGLQEAISMSNLSVQSGTMKPIGIASASPRNTLQRTGDNDSSDHPVINEATSRYSQDVQLRRTNASPGLRATLIREPNAPPKDNPFQTYSNLVELGLQQAHSTDSLTRDKQNELVYSYAVPAEVKSQPPHLASLPRRQDTVDSKGYLQFHPGHASYLEIMEQPPQSASPISFTDTFISDSFDDDDIGYEPCPGGQRDYPLHNPVQYVNSGFVSDTAV</sequence>
<dbReference type="Gene3D" id="3.10.250.10">
    <property type="entry name" value="SRCR-like domain"/>
    <property type="match status" value="2"/>
</dbReference>
<evidence type="ECO:0000256" key="7">
    <source>
        <dbReference type="ARBA" id="ARBA00023157"/>
    </source>
</evidence>
<dbReference type="AlphaFoldDB" id="A0A1S3H0Z8"/>
<evidence type="ECO:0000256" key="4">
    <source>
        <dbReference type="ARBA" id="ARBA00022737"/>
    </source>
</evidence>
<feature type="transmembrane region" description="Helical" evidence="11">
    <location>
        <begin position="297"/>
        <end position="321"/>
    </location>
</feature>
<evidence type="ECO:0000256" key="5">
    <source>
        <dbReference type="ARBA" id="ARBA00022989"/>
    </source>
</evidence>
<dbReference type="InterPro" id="IPR001190">
    <property type="entry name" value="SRCR"/>
</dbReference>
<comment type="subcellular location">
    <subcellularLocation>
        <location evidence="1">Membrane</location>
        <topology evidence="1">Single-pass membrane protein</topology>
    </subcellularLocation>
</comment>
<gene>
    <name evidence="15" type="primary">LOC106150727</name>
</gene>
<dbReference type="STRING" id="7574.A0A1S3H0Z8"/>
<dbReference type="SUPFAM" id="SSF56487">
    <property type="entry name" value="SRCR-like"/>
    <property type="match status" value="2"/>
</dbReference>
<feature type="domain" description="SRCR" evidence="13">
    <location>
        <begin position="137"/>
        <end position="247"/>
    </location>
</feature>
<dbReference type="Pfam" id="PF00530">
    <property type="entry name" value="SRCR"/>
    <property type="match status" value="2"/>
</dbReference>
<dbReference type="RefSeq" id="XP_013379156.1">
    <property type="nucleotide sequence ID" value="XM_013523702.2"/>
</dbReference>
<evidence type="ECO:0000256" key="3">
    <source>
        <dbReference type="ARBA" id="ARBA00022729"/>
    </source>
</evidence>
<feature type="chain" id="PRO_5010280811" evidence="12">
    <location>
        <begin position="23"/>
        <end position="626"/>
    </location>
</feature>
<feature type="region of interest" description="Disordered" evidence="10">
    <location>
        <begin position="431"/>
        <end position="462"/>
    </location>
</feature>
<comment type="caution">
    <text evidence="9">Lacks conserved residue(s) required for the propagation of feature annotation.</text>
</comment>
<evidence type="ECO:0000256" key="11">
    <source>
        <dbReference type="SAM" id="Phobius"/>
    </source>
</evidence>
<dbReference type="InParanoid" id="A0A1S3H0Z8"/>
<feature type="signal peptide" evidence="12">
    <location>
        <begin position="1"/>
        <end position="22"/>
    </location>
</feature>